<dbReference type="Gene3D" id="3.40.50.300">
    <property type="entry name" value="P-loop containing nucleotide triphosphate hydrolases"/>
    <property type="match status" value="1"/>
</dbReference>
<dbReference type="GO" id="GO:0005634">
    <property type="term" value="C:nucleus"/>
    <property type="evidence" value="ECO:0007669"/>
    <property type="project" value="InterPro"/>
</dbReference>
<proteinExistence type="predicted"/>
<dbReference type="InterPro" id="IPR031779">
    <property type="entry name" value="Psy3"/>
</dbReference>
<dbReference type="Proteomes" id="UP000182334">
    <property type="component" value="Chromosome IV"/>
</dbReference>
<organism evidence="1 2">
    <name type="scientific">Sungouiella intermedia</name>
    <dbReference type="NCBI Taxonomy" id="45354"/>
    <lineage>
        <taxon>Eukaryota</taxon>
        <taxon>Fungi</taxon>
        <taxon>Dikarya</taxon>
        <taxon>Ascomycota</taxon>
        <taxon>Saccharomycotina</taxon>
        <taxon>Pichiomycetes</taxon>
        <taxon>Metschnikowiaceae</taxon>
        <taxon>Sungouiella</taxon>
    </lineage>
</organism>
<reference evidence="1 2" key="1">
    <citation type="submission" date="2016-10" db="EMBL/GenBank/DDBJ databases">
        <authorList>
            <person name="de Groot N.N."/>
        </authorList>
    </citation>
    <scope>NUCLEOTIDE SEQUENCE [LARGE SCALE GENOMIC DNA]</scope>
    <source>
        <strain evidence="1 2">CBS 141442</strain>
    </source>
</reference>
<dbReference type="EMBL" id="LT635759">
    <property type="protein sequence ID" value="SGZ53799.1"/>
    <property type="molecule type" value="Genomic_DNA"/>
</dbReference>
<dbReference type="OrthoDB" id="4095767at2759"/>
<dbReference type="AlphaFoldDB" id="A0A1L0BQW6"/>
<keyword evidence="2" id="KW-1185">Reference proteome</keyword>
<dbReference type="GO" id="GO:0000725">
    <property type="term" value="P:recombinational repair"/>
    <property type="evidence" value="ECO:0007669"/>
    <property type="project" value="InterPro"/>
</dbReference>
<sequence>MDILRGIPNDQDEEISKRHLNTLVVENISAFYWNLATLSSQEKFSWYKGLNNELAQIRKRYGCNVLVTGWDIDFDRGFNARRVIEKAPVALQDLTYLPGELFLGATRIIHYGETTLHFRDKKWRAIDE</sequence>
<dbReference type="GO" id="GO:0097196">
    <property type="term" value="C:Shu complex"/>
    <property type="evidence" value="ECO:0007669"/>
    <property type="project" value="InterPro"/>
</dbReference>
<gene>
    <name evidence="1" type="ORF">SAMEA4029010_CIC11G00000004907</name>
</gene>
<evidence type="ECO:0000313" key="1">
    <source>
        <dbReference type="EMBL" id="SGZ53799.1"/>
    </source>
</evidence>
<accession>A0A1L0BQW6</accession>
<name>A0A1L0BQW6_9ASCO</name>
<protein>
    <submittedName>
        <fullName evidence="1">CIC11C00000004907</fullName>
    </submittedName>
</protein>
<evidence type="ECO:0000313" key="2">
    <source>
        <dbReference type="Proteomes" id="UP000182334"/>
    </source>
</evidence>
<dbReference type="InterPro" id="IPR027417">
    <property type="entry name" value="P-loop_NTPase"/>
</dbReference>
<dbReference type="Pfam" id="PF16836">
    <property type="entry name" value="PSY3"/>
    <property type="match status" value="1"/>
</dbReference>